<evidence type="ECO:0000313" key="3">
    <source>
        <dbReference type="Proteomes" id="UP001642409"/>
    </source>
</evidence>
<reference evidence="2 3" key="2">
    <citation type="submission" date="2024-07" db="EMBL/GenBank/DDBJ databases">
        <authorList>
            <person name="Akdeniz Z."/>
        </authorList>
    </citation>
    <scope>NUCLEOTIDE SEQUENCE [LARGE SCALE GENOMIC DNA]</scope>
</reference>
<organism evidence="1">
    <name type="scientific">Hexamita inflata</name>
    <dbReference type="NCBI Taxonomy" id="28002"/>
    <lineage>
        <taxon>Eukaryota</taxon>
        <taxon>Metamonada</taxon>
        <taxon>Diplomonadida</taxon>
        <taxon>Hexamitidae</taxon>
        <taxon>Hexamitinae</taxon>
        <taxon>Hexamita</taxon>
    </lineage>
</organism>
<dbReference type="EMBL" id="CAXDID020000072">
    <property type="protein sequence ID" value="CAL6015079.1"/>
    <property type="molecule type" value="Genomic_DNA"/>
</dbReference>
<reference evidence="1" key="1">
    <citation type="submission" date="2023-06" db="EMBL/GenBank/DDBJ databases">
        <authorList>
            <person name="Kurt Z."/>
        </authorList>
    </citation>
    <scope>NUCLEOTIDE SEQUENCE</scope>
</reference>
<dbReference type="Proteomes" id="UP001642409">
    <property type="component" value="Unassembled WGS sequence"/>
</dbReference>
<gene>
    <name evidence="2" type="ORF">HINF_LOCUS24575</name>
    <name evidence="1" type="ORF">HINF_LOCUS43787</name>
</gene>
<sequence length="119" mass="14007">MLSKGIQTIKRYQNNESIIRAIVRFLLVNYAQLELLQQDDINEQLLDNQCDDANIYTDHDKLYHQLRYMNLGVKEYVKEHEIKLIPHISLILQWNKALIECTDSFPAAVFQSMSQVIIK</sequence>
<accession>A0AA86ULM7</accession>
<comment type="caution">
    <text evidence="1">The sequence shown here is derived from an EMBL/GenBank/DDBJ whole genome shotgun (WGS) entry which is preliminary data.</text>
</comment>
<dbReference type="AlphaFoldDB" id="A0AA86ULM7"/>
<name>A0AA86ULM7_9EUKA</name>
<keyword evidence="3" id="KW-1185">Reference proteome</keyword>
<evidence type="ECO:0000313" key="2">
    <source>
        <dbReference type="EMBL" id="CAL6015079.1"/>
    </source>
</evidence>
<proteinExistence type="predicted"/>
<dbReference type="EMBL" id="CATOUU010000871">
    <property type="protein sequence ID" value="CAI9956142.1"/>
    <property type="molecule type" value="Genomic_DNA"/>
</dbReference>
<protein>
    <submittedName>
        <fullName evidence="2">Hypothetical_protein</fullName>
    </submittedName>
</protein>
<evidence type="ECO:0000313" key="1">
    <source>
        <dbReference type="EMBL" id="CAI9956142.1"/>
    </source>
</evidence>